<evidence type="ECO:0000256" key="3">
    <source>
        <dbReference type="ARBA" id="ARBA00023125"/>
    </source>
</evidence>
<keyword evidence="2" id="KW-0805">Transcription regulation</keyword>
<dbReference type="PANTHER" id="PTHR35807">
    <property type="entry name" value="TRANSCRIPTIONAL REGULATOR REDD-RELATED"/>
    <property type="match status" value="1"/>
</dbReference>
<dbReference type="Gene3D" id="1.25.40.10">
    <property type="entry name" value="Tetratricopeptide repeat domain"/>
    <property type="match status" value="1"/>
</dbReference>
<keyword evidence="8" id="KW-1185">Reference proteome</keyword>
<dbReference type="PANTHER" id="PTHR35807:SF1">
    <property type="entry name" value="TRANSCRIPTIONAL REGULATOR REDD"/>
    <property type="match status" value="1"/>
</dbReference>
<feature type="DNA-binding region" description="OmpR/PhoB-type" evidence="5">
    <location>
        <begin position="1"/>
        <end position="93"/>
    </location>
</feature>
<accession>A0A5S4FPM4</accession>
<dbReference type="AlphaFoldDB" id="A0A5S4FPM4"/>
<comment type="caution">
    <text evidence="7">The sequence shown here is derived from an EMBL/GenBank/DDBJ whole genome shotgun (WGS) entry which is preliminary data.</text>
</comment>
<evidence type="ECO:0000256" key="2">
    <source>
        <dbReference type="ARBA" id="ARBA00023015"/>
    </source>
</evidence>
<dbReference type="InterPro" id="IPR036388">
    <property type="entry name" value="WH-like_DNA-bd_sf"/>
</dbReference>
<dbReference type="Gene3D" id="1.10.10.10">
    <property type="entry name" value="Winged helix-like DNA-binding domain superfamily/Winged helix DNA-binding domain"/>
    <property type="match status" value="1"/>
</dbReference>
<dbReference type="EMBL" id="VCKY01000030">
    <property type="protein sequence ID" value="TMR22374.1"/>
    <property type="molecule type" value="Genomic_DNA"/>
</dbReference>
<evidence type="ECO:0000256" key="1">
    <source>
        <dbReference type="ARBA" id="ARBA00005820"/>
    </source>
</evidence>
<evidence type="ECO:0000259" key="6">
    <source>
        <dbReference type="PROSITE" id="PS51755"/>
    </source>
</evidence>
<dbReference type="SUPFAM" id="SSF46894">
    <property type="entry name" value="C-terminal effector domain of the bipartite response regulators"/>
    <property type="match status" value="1"/>
</dbReference>
<dbReference type="Proteomes" id="UP000309128">
    <property type="component" value="Unassembled WGS sequence"/>
</dbReference>
<dbReference type="GO" id="GO:0006355">
    <property type="term" value="P:regulation of DNA-templated transcription"/>
    <property type="evidence" value="ECO:0007669"/>
    <property type="project" value="InterPro"/>
</dbReference>
<evidence type="ECO:0000256" key="5">
    <source>
        <dbReference type="PROSITE-ProRule" id="PRU01091"/>
    </source>
</evidence>
<sequence>MFSLLGPLRVVDSAREIPVQAAKQRAILAMLLLSSNRVVTSDLLTSELWAAGPPATAKTSLQTYVYRLRRAIAPLAARGVELQTQGSGYLLAVPDGVVDLWAFERLTTAGAEALSTGDPCGAAGFLRDALRMWRGPLLADVDVEVVRQERRRMEEIRLNAYEMCLEAELRLGLNIHVVPELEQFIAAQPFRETLWAQLMRALHAGGRRMEALAAYRRLYRVLDQELGIQPNAEVQRLYQDILHGHPGSLILSGGRRQS</sequence>
<comment type="similarity">
    <text evidence="1">Belongs to the AfsR/DnrI/RedD regulatory family.</text>
</comment>
<dbReference type="CDD" id="cd15831">
    <property type="entry name" value="BTAD"/>
    <property type="match status" value="1"/>
</dbReference>
<dbReference type="Pfam" id="PF03704">
    <property type="entry name" value="BTAD"/>
    <property type="match status" value="1"/>
</dbReference>
<dbReference type="InterPro" id="IPR051677">
    <property type="entry name" value="AfsR-DnrI-RedD_regulator"/>
</dbReference>
<dbReference type="InterPro" id="IPR011990">
    <property type="entry name" value="TPR-like_helical_dom_sf"/>
</dbReference>
<dbReference type="InterPro" id="IPR001867">
    <property type="entry name" value="OmpR/PhoB-type_DNA-bd"/>
</dbReference>
<dbReference type="SMART" id="SM01043">
    <property type="entry name" value="BTAD"/>
    <property type="match status" value="1"/>
</dbReference>
<dbReference type="InterPro" id="IPR016032">
    <property type="entry name" value="Sig_transdc_resp-reg_C-effctor"/>
</dbReference>
<dbReference type="SUPFAM" id="SSF48452">
    <property type="entry name" value="TPR-like"/>
    <property type="match status" value="1"/>
</dbReference>
<protein>
    <submittedName>
        <fullName evidence="7">Transcriptional regulator</fullName>
    </submittedName>
</protein>
<evidence type="ECO:0000313" key="8">
    <source>
        <dbReference type="Proteomes" id="UP000309128"/>
    </source>
</evidence>
<dbReference type="GO" id="GO:0003677">
    <property type="term" value="F:DNA binding"/>
    <property type="evidence" value="ECO:0007669"/>
    <property type="project" value="UniProtKB-UniRule"/>
</dbReference>
<evidence type="ECO:0000256" key="4">
    <source>
        <dbReference type="ARBA" id="ARBA00023163"/>
    </source>
</evidence>
<reference evidence="7 8" key="1">
    <citation type="submission" date="2019-05" db="EMBL/GenBank/DDBJ databases">
        <title>Draft genome sequence of Nonomuraea turkmeniaca DSM 43926.</title>
        <authorList>
            <person name="Saricaoglu S."/>
            <person name="Isik K."/>
        </authorList>
    </citation>
    <scope>NUCLEOTIDE SEQUENCE [LARGE SCALE GENOMIC DNA]</scope>
    <source>
        <strain evidence="7 8">DSM 43926</strain>
    </source>
</reference>
<gene>
    <name evidence="7" type="ORF">ETD86_11795</name>
</gene>
<keyword evidence="4" id="KW-0804">Transcription</keyword>
<organism evidence="7 8">
    <name type="scientific">Nonomuraea turkmeniaca</name>
    <dbReference type="NCBI Taxonomy" id="103838"/>
    <lineage>
        <taxon>Bacteria</taxon>
        <taxon>Bacillati</taxon>
        <taxon>Actinomycetota</taxon>
        <taxon>Actinomycetes</taxon>
        <taxon>Streptosporangiales</taxon>
        <taxon>Streptosporangiaceae</taxon>
        <taxon>Nonomuraea</taxon>
    </lineage>
</organism>
<dbReference type="PROSITE" id="PS51755">
    <property type="entry name" value="OMPR_PHOB"/>
    <property type="match status" value="1"/>
</dbReference>
<evidence type="ECO:0000313" key="7">
    <source>
        <dbReference type="EMBL" id="TMR22374.1"/>
    </source>
</evidence>
<feature type="domain" description="OmpR/PhoB-type" evidence="6">
    <location>
        <begin position="1"/>
        <end position="93"/>
    </location>
</feature>
<dbReference type="SMART" id="SM00862">
    <property type="entry name" value="Trans_reg_C"/>
    <property type="match status" value="1"/>
</dbReference>
<keyword evidence="3 5" id="KW-0238">DNA-binding</keyword>
<proteinExistence type="inferred from homology"/>
<dbReference type="Pfam" id="PF00486">
    <property type="entry name" value="Trans_reg_C"/>
    <property type="match status" value="1"/>
</dbReference>
<name>A0A5S4FPM4_9ACTN</name>
<dbReference type="GO" id="GO:0000160">
    <property type="term" value="P:phosphorelay signal transduction system"/>
    <property type="evidence" value="ECO:0007669"/>
    <property type="project" value="InterPro"/>
</dbReference>
<dbReference type="InterPro" id="IPR005158">
    <property type="entry name" value="BTAD"/>
</dbReference>
<dbReference type="OrthoDB" id="4054020at2"/>